<organism evidence="1 2">
    <name type="scientific">Peronosclerospora sorghi</name>
    <dbReference type="NCBI Taxonomy" id="230839"/>
    <lineage>
        <taxon>Eukaryota</taxon>
        <taxon>Sar</taxon>
        <taxon>Stramenopiles</taxon>
        <taxon>Oomycota</taxon>
        <taxon>Peronosporomycetes</taxon>
        <taxon>Peronosporales</taxon>
        <taxon>Peronosporaceae</taxon>
        <taxon>Peronosclerospora</taxon>
    </lineage>
</organism>
<proteinExistence type="predicted"/>
<comment type="caution">
    <text evidence="1">The sequence shown here is derived from an EMBL/GenBank/DDBJ whole genome shotgun (WGS) entry which is preliminary data.</text>
</comment>
<dbReference type="Proteomes" id="UP001163321">
    <property type="component" value="Chromosome 6"/>
</dbReference>
<dbReference type="EMBL" id="CM047585">
    <property type="protein sequence ID" value="KAI9910972.1"/>
    <property type="molecule type" value="Genomic_DNA"/>
</dbReference>
<reference evidence="1 2" key="1">
    <citation type="journal article" date="2022" name="bioRxiv">
        <title>The genome of the oomycete Peronosclerospora sorghi, a cosmopolitan pathogen of maize and sorghum, is inflated with dispersed pseudogenes.</title>
        <authorList>
            <person name="Fletcher K."/>
            <person name="Martin F."/>
            <person name="Isakeit T."/>
            <person name="Cavanaugh K."/>
            <person name="Magill C."/>
            <person name="Michelmore R."/>
        </authorList>
    </citation>
    <scope>NUCLEOTIDE SEQUENCE [LARGE SCALE GENOMIC DNA]</scope>
    <source>
        <strain evidence="1">P6</strain>
    </source>
</reference>
<keyword evidence="2" id="KW-1185">Reference proteome</keyword>
<accession>A0ACC0VWT3</accession>
<evidence type="ECO:0000313" key="1">
    <source>
        <dbReference type="EMBL" id="KAI9910972.1"/>
    </source>
</evidence>
<name>A0ACC0VWT3_9STRA</name>
<evidence type="ECO:0000313" key="2">
    <source>
        <dbReference type="Proteomes" id="UP001163321"/>
    </source>
</evidence>
<gene>
    <name evidence="1" type="ORF">PsorP6_010959</name>
</gene>
<protein>
    <submittedName>
        <fullName evidence="1">Uncharacterized protein</fullName>
    </submittedName>
</protein>
<sequence length="155" mass="17693">MARLRQLSTPFLGAIVPSSWLSIGHCRYARFSQGPIHAKERKEIQLNESEIEESFVKGSGKGGQKINKVRNCVLLTHLPTGLQVRSQKTRSLNDNRRVARKLLLQKLDEHVNGSMSKRHEKIERLRRKKANRRAKSKHKYAKVGSEDEEEAASNV</sequence>